<accession>A0A561E1C5</accession>
<feature type="transmembrane region" description="Helical" evidence="7">
    <location>
        <begin position="127"/>
        <end position="147"/>
    </location>
</feature>
<feature type="transmembrane region" description="Helical" evidence="7">
    <location>
        <begin position="36"/>
        <end position="53"/>
    </location>
</feature>
<proteinExistence type="inferred from homology"/>
<dbReference type="AlphaFoldDB" id="A0A561E1C5"/>
<keyword evidence="5 7" id="KW-1133">Transmembrane helix</keyword>
<evidence type="ECO:0000313" key="10">
    <source>
        <dbReference type="EMBL" id="TWE09413.1"/>
    </source>
</evidence>
<keyword evidence="2 7" id="KW-0813">Transport</keyword>
<reference evidence="10 11" key="1">
    <citation type="submission" date="2019-06" db="EMBL/GenBank/DDBJ databases">
        <title>Sequencing the genomes of 1000 actinobacteria strains.</title>
        <authorList>
            <person name="Klenk H.-P."/>
        </authorList>
    </citation>
    <scope>NUCLEOTIDE SEQUENCE [LARGE SCALE GENOMIC DNA]</scope>
    <source>
        <strain evidence="10 11">DSM 19560</strain>
    </source>
</reference>
<organism evidence="10 11">
    <name type="scientific">Rudaeicoccus suwonensis</name>
    <dbReference type="NCBI Taxonomy" id="657409"/>
    <lineage>
        <taxon>Bacteria</taxon>
        <taxon>Bacillati</taxon>
        <taxon>Actinomycetota</taxon>
        <taxon>Actinomycetes</taxon>
        <taxon>Micrococcales</taxon>
        <taxon>Dermacoccaceae</taxon>
        <taxon>Rudaeicoccus</taxon>
    </lineage>
</organism>
<dbReference type="Gene3D" id="1.10.3720.10">
    <property type="entry name" value="MetI-like"/>
    <property type="match status" value="1"/>
</dbReference>
<feature type="domain" description="ABC transmembrane type-1" evidence="9">
    <location>
        <begin position="87"/>
        <end position="271"/>
    </location>
</feature>
<evidence type="ECO:0000256" key="3">
    <source>
        <dbReference type="ARBA" id="ARBA00022475"/>
    </source>
</evidence>
<dbReference type="SUPFAM" id="SSF161098">
    <property type="entry name" value="MetI-like"/>
    <property type="match status" value="1"/>
</dbReference>
<name>A0A561E1C5_9MICO</name>
<evidence type="ECO:0000256" key="7">
    <source>
        <dbReference type="RuleBase" id="RU363032"/>
    </source>
</evidence>
<feature type="transmembrane region" description="Helical" evidence="7">
    <location>
        <begin position="153"/>
        <end position="173"/>
    </location>
</feature>
<keyword evidence="3" id="KW-1003">Cell membrane</keyword>
<dbReference type="Pfam" id="PF00528">
    <property type="entry name" value="BPD_transp_1"/>
    <property type="match status" value="1"/>
</dbReference>
<comment type="subcellular location">
    <subcellularLocation>
        <location evidence="1 7">Cell membrane</location>
        <topology evidence="1 7">Multi-pass membrane protein</topology>
    </subcellularLocation>
</comment>
<feature type="region of interest" description="Disordered" evidence="8">
    <location>
        <begin position="1"/>
        <end position="24"/>
    </location>
</feature>
<gene>
    <name evidence="10" type="ORF">BKA23_3116</name>
</gene>
<comment type="caution">
    <text evidence="10">The sequence shown here is derived from an EMBL/GenBank/DDBJ whole genome shotgun (WGS) entry which is preliminary data.</text>
</comment>
<evidence type="ECO:0000256" key="6">
    <source>
        <dbReference type="ARBA" id="ARBA00023136"/>
    </source>
</evidence>
<keyword evidence="11" id="KW-1185">Reference proteome</keyword>
<protein>
    <submittedName>
        <fullName evidence="10">NitT/TauT family transport system permease protein/sulfonate transport system permease protein</fullName>
    </submittedName>
</protein>
<evidence type="ECO:0000259" key="9">
    <source>
        <dbReference type="PROSITE" id="PS50928"/>
    </source>
</evidence>
<dbReference type="InterPro" id="IPR000515">
    <property type="entry name" value="MetI-like"/>
</dbReference>
<dbReference type="PANTHER" id="PTHR30151">
    <property type="entry name" value="ALKANE SULFONATE ABC TRANSPORTER-RELATED, MEMBRANE SUBUNIT"/>
    <property type="match status" value="1"/>
</dbReference>
<dbReference type="PANTHER" id="PTHR30151:SF0">
    <property type="entry name" value="ABC TRANSPORTER PERMEASE PROTEIN MJ0413-RELATED"/>
    <property type="match status" value="1"/>
</dbReference>
<dbReference type="GO" id="GO:0055085">
    <property type="term" value="P:transmembrane transport"/>
    <property type="evidence" value="ECO:0007669"/>
    <property type="project" value="InterPro"/>
</dbReference>
<evidence type="ECO:0000256" key="2">
    <source>
        <dbReference type="ARBA" id="ARBA00022448"/>
    </source>
</evidence>
<comment type="similarity">
    <text evidence="7">Belongs to the binding-protein-dependent transport system permease family.</text>
</comment>
<evidence type="ECO:0000256" key="4">
    <source>
        <dbReference type="ARBA" id="ARBA00022692"/>
    </source>
</evidence>
<feature type="transmembrane region" description="Helical" evidence="7">
    <location>
        <begin position="95"/>
        <end position="115"/>
    </location>
</feature>
<dbReference type="PROSITE" id="PS50928">
    <property type="entry name" value="ABC_TM1"/>
    <property type="match status" value="1"/>
</dbReference>
<feature type="transmembrane region" description="Helical" evidence="7">
    <location>
        <begin position="247"/>
        <end position="270"/>
    </location>
</feature>
<dbReference type="CDD" id="cd06261">
    <property type="entry name" value="TM_PBP2"/>
    <property type="match status" value="1"/>
</dbReference>
<evidence type="ECO:0000313" key="11">
    <source>
        <dbReference type="Proteomes" id="UP000318297"/>
    </source>
</evidence>
<dbReference type="GO" id="GO:0005886">
    <property type="term" value="C:plasma membrane"/>
    <property type="evidence" value="ECO:0007669"/>
    <property type="project" value="UniProtKB-SubCell"/>
</dbReference>
<evidence type="ECO:0000256" key="8">
    <source>
        <dbReference type="SAM" id="MobiDB-lite"/>
    </source>
</evidence>
<dbReference type="RefSeq" id="WP_145230052.1">
    <property type="nucleotide sequence ID" value="NZ_VIVQ01000003.1"/>
</dbReference>
<keyword evidence="6 7" id="KW-0472">Membrane</keyword>
<feature type="transmembrane region" description="Helical" evidence="7">
    <location>
        <begin position="194"/>
        <end position="227"/>
    </location>
</feature>
<dbReference type="OrthoDB" id="7274389at2"/>
<evidence type="ECO:0000256" key="1">
    <source>
        <dbReference type="ARBA" id="ARBA00004651"/>
    </source>
</evidence>
<dbReference type="Proteomes" id="UP000318297">
    <property type="component" value="Unassembled WGS sequence"/>
</dbReference>
<dbReference type="InterPro" id="IPR035906">
    <property type="entry name" value="MetI-like_sf"/>
</dbReference>
<sequence>MTTGTQSPTAGAADTEFEEAVRQTEQRRRRARRRDVCLGIGFPIVLLLVWQVAADTHLIDQKIYTAPTKIVSDAVDQIRNHTLLTDLWATTYRLILGYVFGSIAGVIVGVLMGSVRAVRAALEPTLSALYALPKIAILPLLLLIFGISDLPRILLTAIGVFFVLQINTLQGIIYTDARYLEAADAFGARGWRRLVRIVIPAALPQIFTGLRVAAGMAVIIVTAIEFVAANNGLGYLIWNSWQIFQPATMFVGMATVSILGAVLTGVVALVERFAMPWRRDRS</sequence>
<keyword evidence="4 7" id="KW-0812">Transmembrane</keyword>
<evidence type="ECO:0000256" key="5">
    <source>
        <dbReference type="ARBA" id="ARBA00022989"/>
    </source>
</evidence>
<dbReference type="EMBL" id="VIVQ01000003">
    <property type="protein sequence ID" value="TWE09413.1"/>
    <property type="molecule type" value="Genomic_DNA"/>
</dbReference>